<name>A0A9N9BG46_9GLOM</name>
<dbReference type="PANTHER" id="PTHR13932:SF5">
    <property type="entry name" value="RADICAL S-ADENOSYL METHIONINE DOMAIN-CONTAINING PROTEIN 1, MITOCHONDRIAL"/>
    <property type="match status" value="1"/>
</dbReference>
<sequence>MKDSLVMEIKHYVNEYELKGRQINSIYFGDENDDLINQMNLGLALPSTFDAVLQTISRYCYLPENAEITMEARGNPTSTESKKLAEFRSIGINRLSLGLQSLNPKDLRLLGRDHTVKEGIKSLEIAMPIFNGNVTFDLIFGRMNQEMALEMASNHVSLYELTIKQGTPIYGDHKLGKYTIPTTDTMANMYEVTIQVAKEFGFNQYEVSNFERNGSFSKHNFGYWRGLDYLGIGPGAHGRIYNPTTATRTRTYNILYPEEWMSQCEELGHGMRKSTQMTIQDIKEELILFGLRTKVGITRSRFKLYSNGQELEQYIDMKQVNSFVQDEFLAWDNGNDSTRQKLDSNDQVWVPSDLANELKDGGLRPTEKGLAVIDEIIPRILF</sequence>
<protein>
    <submittedName>
        <fullName evidence="2">9742_t:CDS:1</fullName>
    </submittedName>
</protein>
<dbReference type="InterPro" id="IPR034505">
    <property type="entry name" value="Coproporphyrinogen-III_oxidase"/>
</dbReference>
<dbReference type="InterPro" id="IPR058240">
    <property type="entry name" value="rSAM_sf"/>
</dbReference>
<reference evidence="2" key="1">
    <citation type="submission" date="2021-06" db="EMBL/GenBank/DDBJ databases">
        <authorList>
            <person name="Kallberg Y."/>
            <person name="Tangrot J."/>
            <person name="Rosling A."/>
        </authorList>
    </citation>
    <scope>NUCLEOTIDE SEQUENCE</scope>
    <source>
        <strain evidence="2">CL551</strain>
    </source>
</reference>
<dbReference type="Proteomes" id="UP000789342">
    <property type="component" value="Unassembled WGS sequence"/>
</dbReference>
<dbReference type="InterPro" id="IPR006638">
    <property type="entry name" value="Elp3/MiaA/NifB-like_rSAM"/>
</dbReference>
<dbReference type="PANTHER" id="PTHR13932">
    <property type="entry name" value="COPROPORPHYRINIGEN III OXIDASE"/>
    <property type="match status" value="1"/>
</dbReference>
<dbReference type="GO" id="GO:0003824">
    <property type="term" value="F:catalytic activity"/>
    <property type="evidence" value="ECO:0007669"/>
    <property type="project" value="InterPro"/>
</dbReference>
<evidence type="ECO:0000259" key="1">
    <source>
        <dbReference type="PROSITE" id="PS51918"/>
    </source>
</evidence>
<dbReference type="GO" id="GO:0051539">
    <property type="term" value="F:4 iron, 4 sulfur cluster binding"/>
    <property type="evidence" value="ECO:0007669"/>
    <property type="project" value="TreeGrafter"/>
</dbReference>
<dbReference type="GO" id="GO:0006779">
    <property type="term" value="P:porphyrin-containing compound biosynthetic process"/>
    <property type="evidence" value="ECO:0007669"/>
    <property type="project" value="TreeGrafter"/>
</dbReference>
<dbReference type="PROSITE" id="PS51918">
    <property type="entry name" value="RADICAL_SAM"/>
    <property type="match status" value="1"/>
</dbReference>
<gene>
    <name evidence="2" type="ORF">AMORRO_LOCUS6274</name>
</gene>
<dbReference type="GO" id="GO:0005739">
    <property type="term" value="C:mitochondrion"/>
    <property type="evidence" value="ECO:0007669"/>
    <property type="project" value="TreeGrafter"/>
</dbReference>
<dbReference type="AlphaFoldDB" id="A0A9N9BG46"/>
<dbReference type="InterPro" id="IPR007197">
    <property type="entry name" value="rSAM"/>
</dbReference>
<evidence type="ECO:0000313" key="3">
    <source>
        <dbReference type="Proteomes" id="UP000789342"/>
    </source>
</evidence>
<organism evidence="2 3">
    <name type="scientific">Acaulospora morrowiae</name>
    <dbReference type="NCBI Taxonomy" id="94023"/>
    <lineage>
        <taxon>Eukaryota</taxon>
        <taxon>Fungi</taxon>
        <taxon>Fungi incertae sedis</taxon>
        <taxon>Mucoromycota</taxon>
        <taxon>Glomeromycotina</taxon>
        <taxon>Glomeromycetes</taxon>
        <taxon>Diversisporales</taxon>
        <taxon>Acaulosporaceae</taxon>
        <taxon>Acaulospora</taxon>
    </lineage>
</organism>
<proteinExistence type="predicted"/>
<dbReference type="SUPFAM" id="SSF102114">
    <property type="entry name" value="Radical SAM enzymes"/>
    <property type="match status" value="1"/>
</dbReference>
<keyword evidence="3" id="KW-1185">Reference proteome</keyword>
<dbReference type="EMBL" id="CAJVPV010004117">
    <property type="protein sequence ID" value="CAG8566744.1"/>
    <property type="molecule type" value="Genomic_DNA"/>
</dbReference>
<dbReference type="OrthoDB" id="431409at2759"/>
<dbReference type="SMART" id="SM00729">
    <property type="entry name" value="Elp3"/>
    <property type="match status" value="1"/>
</dbReference>
<evidence type="ECO:0000313" key="2">
    <source>
        <dbReference type="EMBL" id="CAG8566744.1"/>
    </source>
</evidence>
<feature type="domain" description="Radical SAM core" evidence="1">
    <location>
        <begin position="1"/>
        <end position="203"/>
    </location>
</feature>
<comment type="caution">
    <text evidence="2">The sequence shown here is derived from an EMBL/GenBank/DDBJ whole genome shotgun (WGS) entry which is preliminary data.</text>
</comment>
<accession>A0A9N9BG46</accession>